<dbReference type="PANTHER" id="PTHR13061:SF29">
    <property type="entry name" value="GAMMA CARBONIC ANHYDRASE-LIKE 1, MITOCHONDRIAL-RELATED"/>
    <property type="match status" value="1"/>
</dbReference>
<reference evidence="2" key="1">
    <citation type="journal article" date="2013" name="Genome Announc.">
        <title>Draft Genome Sequence of the Dimorphic Prosthecate Bacterium Brevundimonas abyssalis TAR-001T.</title>
        <authorList>
            <person name="Tsubouchi T."/>
            <person name="Nishi S."/>
            <person name="Usui K."/>
            <person name="Shimane Y."/>
            <person name="Takaki Y."/>
            <person name="Maruyama T."/>
            <person name="Hatada Y."/>
        </authorList>
    </citation>
    <scope>NUCLEOTIDE SEQUENCE [LARGE SCALE GENOMIC DNA]</scope>
    <source>
        <strain evidence="2">TAR-001</strain>
    </source>
</reference>
<dbReference type="PANTHER" id="PTHR13061">
    <property type="entry name" value="DYNACTIN SUBUNIT P25"/>
    <property type="match status" value="1"/>
</dbReference>
<dbReference type="RefSeq" id="WP_021698779.1">
    <property type="nucleotide sequence ID" value="NZ_BATC01000113.1"/>
</dbReference>
<proteinExistence type="predicted"/>
<dbReference type="Proteomes" id="UP000016569">
    <property type="component" value="Unassembled WGS sequence"/>
</dbReference>
<accession>A0A8E0TSW9</accession>
<sequence length="176" mass="18971">MTVYSLDAKQPQLPPEGEYWIAPNATVIGDVILHPGASIWWNAVVRGDNEPITIGPDSNIQDGSVLHNDVGVPLTIGRGVTVGHKVMLHGCDIGDNSLIGINAVVLNRARIGRNCIIGAGAIITEGKEIPDNSLVVGAPGKVIRTLEPPQIEMLRMSAEHYVQNWKRYARGLTKLD</sequence>
<dbReference type="Gene3D" id="2.160.10.10">
    <property type="entry name" value="Hexapeptide repeat proteins"/>
    <property type="match status" value="1"/>
</dbReference>
<dbReference type="Pfam" id="PF00132">
    <property type="entry name" value="Hexapep"/>
    <property type="match status" value="1"/>
</dbReference>
<evidence type="ECO:0000313" key="2">
    <source>
        <dbReference type="Proteomes" id="UP000016569"/>
    </source>
</evidence>
<comment type="caution">
    <text evidence="1">The sequence shown here is derived from an EMBL/GenBank/DDBJ whole genome shotgun (WGS) entry which is preliminary data.</text>
</comment>
<evidence type="ECO:0000313" key="1">
    <source>
        <dbReference type="EMBL" id="GAD60685.1"/>
    </source>
</evidence>
<dbReference type="OrthoDB" id="9803036at2"/>
<dbReference type="InterPro" id="IPR011004">
    <property type="entry name" value="Trimer_LpxA-like_sf"/>
</dbReference>
<gene>
    <name evidence="1" type="ORF">MBEBAB_2935</name>
</gene>
<organism evidence="1 2">
    <name type="scientific">Brevundimonas abyssalis TAR-001</name>
    <dbReference type="NCBI Taxonomy" id="1391729"/>
    <lineage>
        <taxon>Bacteria</taxon>
        <taxon>Pseudomonadati</taxon>
        <taxon>Pseudomonadota</taxon>
        <taxon>Alphaproteobacteria</taxon>
        <taxon>Caulobacterales</taxon>
        <taxon>Caulobacteraceae</taxon>
        <taxon>Brevundimonas</taxon>
    </lineage>
</organism>
<dbReference type="InterPro" id="IPR001451">
    <property type="entry name" value="Hexapep"/>
</dbReference>
<dbReference type="SUPFAM" id="SSF51161">
    <property type="entry name" value="Trimeric LpxA-like enzymes"/>
    <property type="match status" value="1"/>
</dbReference>
<dbReference type="EMBL" id="BATC01000113">
    <property type="protein sequence ID" value="GAD60685.1"/>
    <property type="molecule type" value="Genomic_DNA"/>
</dbReference>
<name>A0A8E0TSW9_9CAUL</name>
<dbReference type="InterPro" id="IPR050484">
    <property type="entry name" value="Transf_Hexapept/Carb_Anhydrase"/>
</dbReference>
<dbReference type="AlphaFoldDB" id="A0A8E0TSW9"/>
<dbReference type="CDD" id="cd04645">
    <property type="entry name" value="LbH_gamma_CA_like"/>
    <property type="match status" value="1"/>
</dbReference>
<keyword evidence="2" id="KW-1185">Reference proteome</keyword>
<dbReference type="InterPro" id="IPR047324">
    <property type="entry name" value="LbH_gamma_CA-like"/>
</dbReference>
<protein>
    <submittedName>
        <fullName evidence="1">Carbonic anhydrase, family 3</fullName>
    </submittedName>
</protein>